<evidence type="ECO:0000313" key="7">
    <source>
        <dbReference type="Proteomes" id="UP001597044"/>
    </source>
</evidence>
<organism evidence="6 7">
    <name type="scientific">Paraperlucidibaca wandonensis</name>
    <dbReference type="NCBI Taxonomy" id="1268273"/>
    <lineage>
        <taxon>Bacteria</taxon>
        <taxon>Pseudomonadati</taxon>
        <taxon>Pseudomonadota</taxon>
        <taxon>Gammaproteobacteria</taxon>
        <taxon>Moraxellales</taxon>
        <taxon>Moraxellaceae</taxon>
        <taxon>Paraperlucidibaca</taxon>
    </lineage>
</organism>
<dbReference type="Pfam" id="PF07992">
    <property type="entry name" value="Pyr_redox_2"/>
    <property type="match status" value="1"/>
</dbReference>
<dbReference type="InterPro" id="IPR036188">
    <property type="entry name" value="FAD/NAD-bd_sf"/>
</dbReference>
<comment type="caution">
    <text evidence="6">The sequence shown here is derived from an EMBL/GenBank/DDBJ whole genome shotgun (WGS) entry which is preliminary data.</text>
</comment>
<evidence type="ECO:0000256" key="1">
    <source>
        <dbReference type="ARBA" id="ARBA00001974"/>
    </source>
</evidence>
<dbReference type="SUPFAM" id="SSF51905">
    <property type="entry name" value="FAD/NAD(P)-binding domain"/>
    <property type="match status" value="2"/>
</dbReference>
<comment type="cofactor">
    <cofactor evidence="1">
        <name>FAD</name>
        <dbReference type="ChEBI" id="CHEBI:57692"/>
    </cofactor>
</comment>
<accession>A0ABW3HF92</accession>
<evidence type="ECO:0000313" key="6">
    <source>
        <dbReference type="EMBL" id="MFD0949879.1"/>
    </source>
</evidence>
<evidence type="ECO:0000259" key="5">
    <source>
        <dbReference type="Pfam" id="PF07992"/>
    </source>
</evidence>
<dbReference type="EMBL" id="JBHTIT010000001">
    <property type="protein sequence ID" value="MFD0949879.1"/>
    <property type="molecule type" value="Genomic_DNA"/>
</dbReference>
<protein>
    <submittedName>
        <fullName evidence="6">FAD-dependent oxidoreductase</fullName>
    </submittedName>
</protein>
<dbReference type="PANTHER" id="PTHR42913:SF9">
    <property type="entry name" value="SLR1591 PROTEIN"/>
    <property type="match status" value="1"/>
</dbReference>
<evidence type="ECO:0000256" key="4">
    <source>
        <dbReference type="ARBA" id="ARBA00023002"/>
    </source>
</evidence>
<name>A0ABW3HF92_9GAMM</name>
<keyword evidence="3" id="KW-0274">FAD</keyword>
<dbReference type="Gene3D" id="3.50.50.100">
    <property type="match status" value="1"/>
</dbReference>
<dbReference type="PANTHER" id="PTHR42913">
    <property type="entry name" value="APOPTOSIS-INDUCING FACTOR 1"/>
    <property type="match status" value="1"/>
</dbReference>
<keyword evidence="2" id="KW-0285">Flavoprotein</keyword>
<dbReference type="InterPro" id="IPR051169">
    <property type="entry name" value="NADH-Q_oxidoreductase"/>
</dbReference>
<dbReference type="RefSeq" id="WP_379069971.1">
    <property type="nucleotide sequence ID" value="NZ_JBHTIT010000001.1"/>
</dbReference>
<reference evidence="7" key="1">
    <citation type="journal article" date="2019" name="Int. J. Syst. Evol. Microbiol.">
        <title>The Global Catalogue of Microorganisms (GCM) 10K type strain sequencing project: providing services to taxonomists for standard genome sequencing and annotation.</title>
        <authorList>
            <consortium name="The Broad Institute Genomics Platform"/>
            <consortium name="The Broad Institute Genome Sequencing Center for Infectious Disease"/>
            <person name="Wu L."/>
            <person name="Ma J."/>
        </authorList>
    </citation>
    <scope>NUCLEOTIDE SEQUENCE [LARGE SCALE GENOMIC DNA]</scope>
    <source>
        <strain evidence="7">CCUG 63419</strain>
    </source>
</reference>
<gene>
    <name evidence="6" type="ORF">ACFQ0F_05675</name>
</gene>
<dbReference type="PRINTS" id="PR00368">
    <property type="entry name" value="FADPNR"/>
</dbReference>
<keyword evidence="4" id="KW-0560">Oxidoreductase</keyword>
<proteinExistence type="predicted"/>
<evidence type="ECO:0000256" key="2">
    <source>
        <dbReference type="ARBA" id="ARBA00022630"/>
    </source>
</evidence>
<dbReference type="InterPro" id="IPR023753">
    <property type="entry name" value="FAD/NAD-binding_dom"/>
</dbReference>
<evidence type="ECO:0000256" key="3">
    <source>
        <dbReference type="ARBA" id="ARBA00022827"/>
    </source>
</evidence>
<dbReference type="Proteomes" id="UP001597044">
    <property type="component" value="Unassembled WGS sequence"/>
</dbReference>
<sequence>MTIDTTPEPKHLVLIGGGHGHLAVLEAMRQHPFPARVTLVTPDPMLTYSGLLPAYLAGHVRLEQCQIAVADYAKAAGATVVLDTLISLDAERQCCQLASGKTVHYDLLSLDTGSVTAKLSGIASAETEVLSVRPLNGLLTAKCPNKVVVVGAGAGGIELAFAYAHRGAEVSLVSGTTLLPGHHRRVARTTAHWLKKRGIKIRSGRAQLCPIGVSLDSGHELAANLVIVATGASAPEWIAESDLRRSKNGFIAINDTLQSQSHPSVFAIGDVSAPEHLAITRAGVHAVMAGPVLAKNLRHALNHHCQARWQLLPYRPKPVSLFLLATGPEHAILSWGPLVLSGRWLWWLKRWIDTRFVERYRLADL</sequence>
<keyword evidence="7" id="KW-1185">Reference proteome</keyword>
<feature type="domain" description="FAD/NAD(P)-binding" evidence="5">
    <location>
        <begin position="11"/>
        <end position="276"/>
    </location>
</feature>